<dbReference type="EMBL" id="JBHUOK010000021">
    <property type="protein sequence ID" value="MFD2789367.1"/>
    <property type="molecule type" value="Genomic_DNA"/>
</dbReference>
<dbReference type="PROSITE" id="PS50206">
    <property type="entry name" value="RHODANESE_3"/>
    <property type="match status" value="1"/>
</dbReference>
<comment type="caution">
    <text evidence="2">The sequence shown here is derived from an EMBL/GenBank/DDBJ whole genome shotgun (WGS) entry which is preliminary data.</text>
</comment>
<dbReference type="Proteomes" id="UP001597532">
    <property type="component" value="Unassembled WGS sequence"/>
</dbReference>
<reference evidence="3" key="1">
    <citation type="journal article" date="2019" name="Int. J. Syst. Evol. Microbiol.">
        <title>The Global Catalogue of Microorganisms (GCM) 10K type strain sequencing project: providing services to taxonomists for standard genome sequencing and annotation.</title>
        <authorList>
            <consortium name="The Broad Institute Genomics Platform"/>
            <consortium name="The Broad Institute Genome Sequencing Center for Infectious Disease"/>
            <person name="Wu L."/>
            <person name="Ma J."/>
        </authorList>
    </citation>
    <scope>NUCLEOTIDE SEQUENCE [LARGE SCALE GENOMIC DNA]</scope>
    <source>
        <strain evidence="3">KCTC 52924</strain>
    </source>
</reference>
<dbReference type="RefSeq" id="WP_251808081.1">
    <property type="nucleotide sequence ID" value="NZ_CP166679.1"/>
</dbReference>
<keyword evidence="3" id="KW-1185">Reference proteome</keyword>
<dbReference type="PANTHER" id="PTHR45431:SF3">
    <property type="entry name" value="RHODANESE-LIKE DOMAIN-CONTAINING PROTEIN 15, CHLOROPLASTIC"/>
    <property type="match status" value="1"/>
</dbReference>
<dbReference type="PROSITE" id="PS51257">
    <property type="entry name" value="PROKAR_LIPOPROTEIN"/>
    <property type="match status" value="1"/>
</dbReference>
<dbReference type="Pfam" id="PF00581">
    <property type="entry name" value="Rhodanese"/>
    <property type="match status" value="1"/>
</dbReference>
<dbReference type="Gene3D" id="3.40.250.10">
    <property type="entry name" value="Rhodanese-like domain"/>
    <property type="match status" value="1"/>
</dbReference>
<dbReference type="InterPro" id="IPR052367">
    <property type="entry name" value="Thiosulfate_ST/Rhodanese-like"/>
</dbReference>
<feature type="domain" description="Rhodanese" evidence="1">
    <location>
        <begin position="35"/>
        <end position="120"/>
    </location>
</feature>
<name>A0ABW5VEH7_9FLAO</name>
<dbReference type="InterPro" id="IPR036873">
    <property type="entry name" value="Rhodanese-like_dom_sf"/>
</dbReference>
<organism evidence="2 3">
    <name type="scientific">Arenibacter antarcticus</name>
    <dbReference type="NCBI Taxonomy" id="2040469"/>
    <lineage>
        <taxon>Bacteria</taxon>
        <taxon>Pseudomonadati</taxon>
        <taxon>Bacteroidota</taxon>
        <taxon>Flavobacteriia</taxon>
        <taxon>Flavobacteriales</taxon>
        <taxon>Flavobacteriaceae</taxon>
        <taxon>Arenibacter</taxon>
    </lineage>
</organism>
<evidence type="ECO:0000313" key="3">
    <source>
        <dbReference type="Proteomes" id="UP001597532"/>
    </source>
</evidence>
<dbReference type="PANTHER" id="PTHR45431">
    <property type="entry name" value="RHODANESE-LIKE DOMAIN-CONTAINING PROTEIN 15, CHLOROPLASTIC"/>
    <property type="match status" value="1"/>
</dbReference>
<evidence type="ECO:0000313" key="2">
    <source>
        <dbReference type="EMBL" id="MFD2789367.1"/>
    </source>
</evidence>
<evidence type="ECO:0000259" key="1">
    <source>
        <dbReference type="PROSITE" id="PS50206"/>
    </source>
</evidence>
<dbReference type="CDD" id="cd00158">
    <property type="entry name" value="RHOD"/>
    <property type="match status" value="1"/>
</dbReference>
<dbReference type="SUPFAM" id="SSF52821">
    <property type="entry name" value="Rhodanese/Cell cycle control phosphatase"/>
    <property type="match status" value="1"/>
</dbReference>
<dbReference type="InterPro" id="IPR001763">
    <property type="entry name" value="Rhodanese-like_dom"/>
</dbReference>
<gene>
    <name evidence="2" type="ORF">ACFS1K_06335</name>
</gene>
<proteinExistence type="predicted"/>
<accession>A0ABW5VEH7</accession>
<dbReference type="SMART" id="SM00450">
    <property type="entry name" value="RHOD"/>
    <property type="match status" value="1"/>
</dbReference>
<protein>
    <submittedName>
        <fullName evidence="2">Rhodanese-like domain-containing protein</fullName>
    </submittedName>
</protein>
<sequence length="120" mass="13540">MRFVFVWLIVVGLFTGCVQEVKGDLPISQFNQELLDENAVLIDVRTPEEFSAGHLDNSININWLASDFADKFKGIDRDKIIYVYCKVGGRSTKAQEKLQAMGYSKVVNLSGGYDTWKAKE</sequence>